<dbReference type="Pfam" id="PF00642">
    <property type="entry name" value="zf-CCCH"/>
    <property type="match status" value="1"/>
</dbReference>
<dbReference type="Proteomes" id="UP000094236">
    <property type="component" value="Unassembled WGS sequence"/>
</dbReference>
<feature type="compositionally biased region" description="Acidic residues" evidence="5">
    <location>
        <begin position="437"/>
        <end position="454"/>
    </location>
</feature>
<dbReference type="GO" id="GO:0008270">
    <property type="term" value="F:zinc ion binding"/>
    <property type="evidence" value="ECO:0007669"/>
    <property type="project" value="UniProtKB-KW"/>
</dbReference>
<feature type="domain" description="C3H1-type" evidence="6">
    <location>
        <begin position="273"/>
        <end position="295"/>
    </location>
</feature>
<feature type="region of interest" description="Disordered" evidence="5">
    <location>
        <begin position="384"/>
        <end position="418"/>
    </location>
</feature>
<dbReference type="EMBL" id="KV454017">
    <property type="protein sequence ID" value="ODV93942.1"/>
    <property type="molecule type" value="Genomic_DNA"/>
</dbReference>
<feature type="zinc finger region" description="C3H1-type" evidence="4">
    <location>
        <begin position="326"/>
        <end position="354"/>
    </location>
</feature>
<organism evidence="7 8">
    <name type="scientific">Pachysolen tannophilus NRRL Y-2460</name>
    <dbReference type="NCBI Taxonomy" id="669874"/>
    <lineage>
        <taxon>Eukaryota</taxon>
        <taxon>Fungi</taxon>
        <taxon>Dikarya</taxon>
        <taxon>Ascomycota</taxon>
        <taxon>Saccharomycotina</taxon>
        <taxon>Pichiomycetes</taxon>
        <taxon>Pachysolenaceae</taxon>
        <taxon>Pachysolen</taxon>
    </lineage>
</organism>
<dbReference type="SUPFAM" id="SSF90229">
    <property type="entry name" value="CCCH zinc finger"/>
    <property type="match status" value="2"/>
</dbReference>
<feature type="zinc finger region" description="C3H1-type" evidence="4">
    <location>
        <begin position="296"/>
        <end position="322"/>
    </location>
</feature>
<evidence type="ECO:0000256" key="4">
    <source>
        <dbReference type="PROSITE-ProRule" id="PRU00723"/>
    </source>
</evidence>
<protein>
    <recommendedName>
        <fullName evidence="6">C3H1-type domain-containing protein</fullName>
    </recommendedName>
</protein>
<dbReference type="Pfam" id="PF14608">
    <property type="entry name" value="zf-CCCH_2"/>
    <property type="match status" value="1"/>
</dbReference>
<accession>A0A1E4TQE2</accession>
<keyword evidence="3 4" id="KW-0862">Zinc</keyword>
<dbReference type="OrthoDB" id="410307at2759"/>
<feature type="region of interest" description="Disordered" evidence="5">
    <location>
        <begin position="432"/>
        <end position="464"/>
    </location>
</feature>
<gene>
    <name evidence="7" type="ORF">PACTADRAFT_18565</name>
</gene>
<keyword evidence="2 4" id="KW-0863">Zinc-finger</keyword>
<proteinExistence type="predicted"/>
<evidence type="ECO:0000256" key="3">
    <source>
        <dbReference type="ARBA" id="ARBA00022833"/>
    </source>
</evidence>
<feature type="zinc finger region" description="C3H1-type" evidence="4">
    <location>
        <begin position="241"/>
        <end position="269"/>
    </location>
</feature>
<sequence>MMSEENENAEKILAKMQLLQESIESSKKSIAALHSKKTYSVPLNKPKITSGELPARKAVGFPKSSFFRSRPAKHRNISLVLNNDINYDDNNNNTNTNLTTTTTTTNDSNIGINQGNRFVSKVSKNGLSLVNTKIYENDQKRKLELAKKINDLKIEKLKHLKKLKILKKIKELTIRYDYCNRCKINGISFIIAHDGLKLIPINYIEDIDHKNTINYNNCDYLKLQDGSYLKKGFTLQDVLIAESQEPCRFYTRTGICTRGSTCKFKHDPQHLSLCKAFLKNQCHNNPNCLLSHRPTQYNSPSCKFFNNGNCTNLNCLFTHKLEPTTNPEIPVCRNFAIGGYCPKGKSCELRHDFSCPDFIESGLCPRGKNCKLNHFIVGTNNETGANAGDGSGNINRGNVVRNEDNDLTSSSSNVADANKNKMDYNTIMKVFDNNSSEGEEEDGEENILEEDDDGVSSRINQVGDGDLEENIDYVKI</sequence>
<dbReference type="AlphaFoldDB" id="A0A1E4TQE2"/>
<dbReference type="InterPro" id="IPR000571">
    <property type="entry name" value="Znf_CCCH"/>
</dbReference>
<dbReference type="PANTHER" id="PTHR46156">
    <property type="entry name" value="CCCH ZINGC FINGER"/>
    <property type="match status" value="1"/>
</dbReference>
<feature type="domain" description="C3H1-type" evidence="6">
    <location>
        <begin position="296"/>
        <end position="322"/>
    </location>
</feature>
<dbReference type="GO" id="GO:0005634">
    <property type="term" value="C:nucleus"/>
    <property type="evidence" value="ECO:0007669"/>
    <property type="project" value="TreeGrafter"/>
</dbReference>
<evidence type="ECO:0000256" key="2">
    <source>
        <dbReference type="ARBA" id="ARBA00022771"/>
    </source>
</evidence>
<feature type="zinc finger region" description="C3H1-type" evidence="4">
    <location>
        <begin position="273"/>
        <end position="295"/>
    </location>
</feature>
<feature type="domain" description="C3H1-type" evidence="6">
    <location>
        <begin position="355"/>
        <end position="377"/>
    </location>
</feature>
<dbReference type="PANTHER" id="PTHR46156:SF1">
    <property type="entry name" value="ZINC FINGER CCCH DOMAIN-CONTAINING PROTEIN 3"/>
    <property type="match status" value="1"/>
</dbReference>
<dbReference type="Gene3D" id="4.10.1000.10">
    <property type="entry name" value="Zinc finger, CCCH-type"/>
    <property type="match status" value="3"/>
</dbReference>
<feature type="domain" description="C3H1-type" evidence="6">
    <location>
        <begin position="241"/>
        <end position="269"/>
    </location>
</feature>
<evidence type="ECO:0000313" key="8">
    <source>
        <dbReference type="Proteomes" id="UP000094236"/>
    </source>
</evidence>
<name>A0A1E4TQE2_PACTA</name>
<reference evidence="8" key="1">
    <citation type="submission" date="2016-05" db="EMBL/GenBank/DDBJ databases">
        <title>Comparative genomics of biotechnologically important yeasts.</title>
        <authorList>
            <consortium name="DOE Joint Genome Institute"/>
            <person name="Riley R."/>
            <person name="Haridas S."/>
            <person name="Wolfe K.H."/>
            <person name="Lopes M.R."/>
            <person name="Hittinger C.T."/>
            <person name="Goker M."/>
            <person name="Salamov A."/>
            <person name="Wisecaver J."/>
            <person name="Long T.M."/>
            <person name="Aerts A.L."/>
            <person name="Barry K."/>
            <person name="Choi C."/>
            <person name="Clum A."/>
            <person name="Coughlan A.Y."/>
            <person name="Deshpande S."/>
            <person name="Douglass A.P."/>
            <person name="Hanson S.J."/>
            <person name="Klenk H.-P."/>
            <person name="Labutti K."/>
            <person name="Lapidus A."/>
            <person name="Lindquist E."/>
            <person name="Lipzen A."/>
            <person name="Meier-Kolthoff J.P."/>
            <person name="Ohm R.A."/>
            <person name="Otillar R.P."/>
            <person name="Pangilinan J."/>
            <person name="Peng Y."/>
            <person name="Rokas A."/>
            <person name="Rosa C.A."/>
            <person name="Scheuner C."/>
            <person name="Sibirny A.A."/>
            <person name="Slot J.C."/>
            <person name="Stielow J.B."/>
            <person name="Sun H."/>
            <person name="Kurtzman C.P."/>
            <person name="Blackwell M."/>
            <person name="Grigoriev I.V."/>
            <person name="Jeffries T.W."/>
        </authorList>
    </citation>
    <scope>NUCLEOTIDE SEQUENCE [LARGE SCALE GENOMIC DNA]</scope>
    <source>
        <strain evidence="8">NRRL Y-2460</strain>
    </source>
</reference>
<dbReference type="InterPro" id="IPR036855">
    <property type="entry name" value="Znf_CCCH_sf"/>
</dbReference>
<keyword evidence="8" id="KW-1185">Reference proteome</keyword>
<evidence type="ECO:0000313" key="7">
    <source>
        <dbReference type="EMBL" id="ODV93942.1"/>
    </source>
</evidence>
<keyword evidence="1 4" id="KW-0479">Metal-binding</keyword>
<dbReference type="PROSITE" id="PS50103">
    <property type="entry name" value="ZF_C3H1"/>
    <property type="match status" value="5"/>
</dbReference>
<feature type="domain" description="C3H1-type" evidence="6">
    <location>
        <begin position="326"/>
        <end position="354"/>
    </location>
</feature>
<dbReference type="SMART" id="SM00356">
    <property type="entry name" value="ZnF_C3H1"/>
    <property type="match status" value="5"/>
</dbReference>
<evidence type="ECO:0000256" key="1">
    <source>
        <dbReference type="ARBA" id="ARBA00022723"/>
    </source>
</evidence>
<feature type="zinc finger region" description="C3H1-type" evidence="4">
    <location>
        <begin position="355"/>
        <end position="377"/>
    </location>
</feature>
<dbReference type="STRING" id="669874.A0A1E4TQE2"/>
<evidence type="ECO:0000259" key="6">
    <source>
        <dbReference type="PROSITE" id="PS50103"/>
    </source>
</evidence>
<evidence type="ECO:0000256" key="5">
    <source>
        <dbReference type="SAM" id="MobiDB-lite"/>
    </source>
</evidence>